<feature type="region of interest" description="Disordered" evidence="1">
    <location>
        <begin position="409"/>
        <end position="472"/>
    </location>
</feature>
<feature type="region of interest" description="Disordered" evidence="1">
    <location>
        <begin position="121"/>
        <end position="210"/>
    </location>
</feature>
<dbReference type="AlphaFoldDB" id="A0AAE1NWL5"/>
<dbReference type="Proteomes" id="UP001292094">
    <property type="component" value="Unassembled WGS sequence"/>
</dbReference>
<feature type="compositionally biased region" description="Polar residues" evidence="1">
    <location>
        <begin position="128"/>
        <end position="154"/>
    </location>
</feature>
<reference evidence="2" key="1">
    <citation type="submission" date="2023-11" db="EMBL/GenBank/DDBJ databases">
        <title>Genome assemblies of two species of porcelain crab, Petrolisthes cinctipes and Petrolisthes manimaculis (Anomura: Porcellanidae).</title>
        <authorList>
            <person name="Angst P."/>
        </authorList>
    </citation>
    <scope>NUCLEOTIDE SEQUENCE</scope>
    <source>
        <strain evidence="2">PB745_02</strain>
        <tissue evidence="2">Gill</tissue>
    </source>
</reference>
<evidence type="ECO:0000313" key="2">
    <source>
        <dbReference type="EMBL" id="KAK4296741.1"/>
    </source>
</evidence>
<feature type="compositionally biased region" description="Basic and acidic residues" evidence="1">
    <location>
        <begin position="463"/>
        <end position="472"/>
    </location>
</feature>
<feature type="compositionally biased region" description="Low complexity" evidence="1">
    <location>
        <begin position="188"/>
        <end position="210"/>
    </location>
</feature>
<comment type="caution">
    <text evidence="2">The sequence shown here is derived from an EMBL/GenBank/DDBJ whole genome shotgun (WGS) entry which is preliminary data.</text>
</comment>
<evidence type="ECO:0000256" key="1">
    <source>
        <dbReference type="SAM" id="MobiDB-lite"/>
    </source>
</evidence>
<feature type="region of interest" description="Disordered" evidence="1">
    <location>
        <begin position="64"/>
        <end position="84"/>
    </location>
</feature>
<feature type="compositionally biased region" description="Low complexity" evidence="1">
    <location>
        <begin position="160"/>
        <end position="169"/>
    </location>
</feature>
<accession>A0AAE1NWL5</accession>
<proteinExistence type="predicted"/>
<keyword evidence="3" id="KW-1185">Reference proteome</keyword>
<feature type="region of interest" description="Disordered" evidence="1">
    <location>
        <begin position="351"/>
        <end position="372"/>
    </location>
</feature>
<evidence type="ECO:0000313" key="3">
    <source>
        <dbReference type="Proteomes" id="UP001292094"/>
    </source>
</evidence>
<feature type="compositionally biased region" description="Basic and acidic residues" evidence="1">
    <location>
        <begin position="351"/>
        <end position="363"/>
    </location>
</feature>
<sequence>MILILTLTLTPDPDDSVSEEWDDADVTFGDGDSTPVVEVSATATAAAAVAPLPVLPRGVECLPAPTTENTDPEKVLKRPTPSMADEGESLMSEVMKEVQKITNLTDTSVKVKRPKMEMHLDESRANVEQKSLGQTEASVSFRKQQKSGEGNFNMSDEHLGGTTTSEPLSGEGGGGGGGGGGGFKDSIKIINSSTSSSTDHTPLSSSLNTSTLSTASTYRDESLTSGYLSDSDVTLSDGKCDSGYPRSSAFNNTLTSQQHQQQQQHTASSVTTSCFTTSSVGGGGGGGGGGSSVTTSSVISQEFSKSAFIAVKSEAPSGLPLIGGKESLLLATTDMPTPSAFTSVVPHKTEDVVTGSKEDKPSDTKTASDTNTLPKKESIYSRIMKRKDKEPIYAKIKPKLNIETSFQPIEPSVGKNTWTGGGVVKPEPVYSTVKPRDPGGSVLPSGPMSAPTSQSPRPLPRWVETHRGYARR</sequence>
<organism evidence="2 3">
    <name type="scientific">Petrolisthes manimaculis</name>
    <dbReference type="NCBI Taxonomy" id="1843537"/>
    <lineage>
        <taxon>Eukaryota</taxon>
        <taxon>Metazoa</taxon>
        <taxon>Ecdysozoa</taxon>
        <taxon>Arthropoda</taxon>
        <taxon>Crustacea</taxon>
        <taxon>Multicrustacea</taxon>
        <taxon>Malacostraca</taxon>
        <taxon>Eumalacostraca</taxon>
        <taxon>Eucarida</taxon>
        <taxon>Decapoda</taxon>
        <taxon>Pleocyemata</taxon>
        <taxon>Anomura</taxon>
        <taxon>Galatheoidea</taxon>
        <taxon>Porcellanidae</taxon>
        <taxon>Petrolisthes</taxon>
    </lineage>
</organism>
<protein>
    <submittedName>
        <fullName evidence="2">Uncharacterized protein</fullName>
    </submittedName>
</protein>
<dbReference type="EMBL" id="JAWZYT010003781">
    <property type="protein sequence ID" value="KAK4296741.1"/>
    <property type="molecule type" value="Genomic_DNA"/>
</dbReference>
<feature type="compositionally biased region" description="Gly residues" evidence="1">
    <location>
        <begin position="170"/>
        <end position="183"/>
    </location>
</feature>
<name>A0AAE1NWL5_9EUCA</name>
<gene>
    <name evidence="2" type="ORF">Pmani_030790</name>
</gene>